<dbReference type="GO" id="GO:0006281">
    <property type="term" value="P:DNA repair"/>
    <property type="evidence" value="ECO:0007669"/>
    <property type="project" value="TreeGrafter"/>
</dbReference>
<protein>
    <submittedName>
        <fullName evidence="1">p-Ser-HPr phosphatase</fullName>
    </submittedName>
</protein>
<dbReference type="Proteomes" id="UP000051804">
    <property type="component" value="Unassembled WGS sequence"/>
</dbReference>
<evidence type="ECO:0000313" key="1">
    <source>
        <dbReference type="EMBL" id="KRK73404.1"/>
    </source>
</evidence>
<dbReference type="PANTHER" id="PTHR43434">
    <property type="entry name" value="PHOSPHOGLYCOLATE PHOSPHATASE"/>
    <property type="match status" value="1"/>
</dbReference>
<dbReference type="Gene3D" id="1.10.150.240">
    <property type="entry name" value="Putative phosphatase, domain 2"/>
    <property type="match status" value="1"/>
</dbReference>
<dbReference type="STRING" id="1291734.FD02_GL001263"/>
<keyword evidence="2" id="KW-1185">Reference proteome</keyword>
<name>A0A0R1JQF5_9LACO</name>
<proteinExistence type="predicted"/>
<dbReference type="InterPro" id="IPR023214">
    <property type="entry name" value="HAD_sf"/>
</dbReference>
<dbReference type="GO" id="GO:0005829">
    <property type="term" value="C:cytosol"/>
    <property type="evidence" value="ECO:0007669"/>
    <property type="project" value="TreeGrafter"/>
</dbReference>
<comment type="caution">
    <text evidence="1">The sequence shown here is derived from an EMBL/GenBank/DDBJ whole genome shotgun (WGS) entry which is preliminary data.</text>
</comment>
<reference evidence="1 2" key="1">
    <citation type="journal article" date="2015" name="Genome Announc.">
        <title>Expanding the biotechnology potential of lactobacilli through comparative genomics of 213 strains and associated genera.</title>
        <authorList>
            <person name="Sun Z."/>
            <person name="Harris H.M."/>
            <person name="McCann A."/>
            <person name="Guo C."/>
            <person name="Argimon S."/>
            <person name="Zhang W."/>
            <person name="Yang X."/>
            <person name="Jeffery I.B."/>
            <person name="Cooney J.C."/>
            <person name="Kagawa T.F."/>
            <person name="Liu W."/>
            <person name="Song Y."/>
            <person name="Salvetti E."/>
            <person name="Wrobel A."/>
            <person name="Rasinkangas P."/>
            <person name="Parkhill J."/>
            <person name="Rea M.C."/>
            <person name="O'Sullivan O."/>
            <person name="Ritari J."/>
            <person name="Douillard F.P."/>
            <person name="Paul Ross R."/>
            <person name="Yang R."/>
            <person name="Briner A.E."/>
            <person name="Felis G.E."/>
            <person name="de Vos W.M."/>
            <person name="Barrangou R."/>
            <person name="Klaenhammer T.R."/>
            <person name="Caufield P.W."/>
            <person name="Cui Y."/>
            <person name="Zhang H."/>
            <person name="O'Toole P.W."/>
        </authorList>
    </citation>
    <scope>NUCLEOTIDE SEQUENCE [LARGE SCALE GENOMIC DNA]</scope>
    <source>
        <strain evidence="1 2">JCM 17158</strain>
    </source>
</reference>
<gene>
    <name evidence="1" type="ORF">FD02_GL001263</name>
</gene>
<dbReference type="AlphaFoldDB" id="A0A0R1JQF5"/>
<evidence type="ECO:0000313" key="2">
    <source>
        <dbReference type="Proteomes" id="UP000051804"/>
    </source>
</evidence>
<organism evidence="1 2">
    <name type="scientific">Lacticaseibacillus nasuensis JCM 17158</name>
    <dbReference type="NCBI Taxonomy" id="1291734"/>
    <lineage>
        <taxon>Bacteria</taxon>
        <taxon>Bacillati</taxon>
        <taxon>Bacillota</taxon>
        <taxon>Bacilli</taxon>
        <taxon>Lactobacillales</taxon>
        <taxon>Lactobacillaceae</taxon>
        <taxon>Lacticaseibacillus</taxon>
    </lineage>
</organism>
<accession>A0A0R1JQF5</accession>
<dbReference type="PANTHER" id="PTHR43434:SF25">
    <property type="entry name" value="PHOSPHOGLYCOLATE PHOSPHATASE"/>
    <property type="match status" value="1"/>
</dbReference>
<dbReference type="SFLD" id="SFLDG01129">
    <property type="entry name" value="C1.5:_HAD__Beta-PGM__Phosphata"/>
    <property type="match status" value="1"/>
</dbReference>
<sequence length="204" mass="21925">MIWDLDGTLYDTYPGILTALIATLAKFGVTAERAALFTTIKHGSVRGELARIGKTIGVPYDTLWADYHDREVSGFVMQAQAYPDTARVLRGVVAAGGQNFLMTHRDDSAWALLRRDGLADLFKGGVTSEQHLARKPAPDAVLYILDTFGLQPASTAMIGDRQLDVVAGQAAGVAGIYFDIDGYHDAPMADATIQTLPAVLDLLS</sequence>
<dbReference type="GO" id="GO:0008967">
    <property type="term" value="F:phosphoglycolate phosphatase activity"/>
    <property type="evidence" value="ECO:0007669"/>
    <property type="project" value="TreeGrafter"/>
</dbReference>
<dbReference type="EMBL" id="AZDJ01000013">
    <property type="protein sequence ID" value="KRK73404.1"/>
    <property type="molecule type" value="Genomic_DNA"/>
</dbReference>
<dbReference type="SUPFAM" id="SSF56784">
    <property type="entry name" value="HAD-like"/>
    <property type="match status" value="1"/>
</dbReference>
<dbReference type="Gene3D" id="3.40.50.1000">
    <property type="entry name" value="HAD superfamily/HAD-like"/>
    <property type="match status" value="1"/>
</dbReference>
<dbReference type="InterPro" id="IPR050155">
    <property type="entry name" value="HAD-like_hydrolase_sf"/>
</dbReference>
<dbReference type="InterPro" id="IPR036412">
    <property type="entry name" value="HAD-like_sf"/>
</dbReference>
<dbReference type="InterPro" id="IPR023198">
    <property type="entry name" value="PGP-like_dom2"/>
</dbReference>
<dbReference type="Pfam" id="PF13419">
    <property type="entry name" value="HAD_2"/>
    <property type="match status" value="1"/>
</dbReference>
<dbReference type="InterPro" id="IPR041492">
    <property type="entry name" value="HAD_2"/>
</dbReference>
<dbReference type="PATRIC" id="fig|1291734.4.peg.1294"/>
<dbReference type="SFLD" id="SFLDS00003">
    <property type="entry name" value="Haloacid_Dehalogenase"/>
    <property type="match status" value="1"/>
</dbReference>